<evidence type="ECO:0000313" key="1">
    <source>
        <dbReference type="EMBL" id="VDP37591.1"/>
    </source>
</evidence>
<gene>
    <name evidence="1" type="ORF">SMRZ_LOCUS20917</name>
</gene>
<reference evidence="1 2" key="1">
    <citation type="submission" date="2018-11" db="EMBL/GenBank/DDBJ databases">
        <authorList>
            <consortium name="Pathogen Informatics"/>
        </authorList>
    </citation>
    <scope>NUCLEOTIDE SEQUENCE [LARGE SCALE GENOMIC DNA]</scope>
    <source>
        <strain evidence="1 2">Zambia</strain>
    </source>
</reference>
<dbReference type="Proteomes" id="UP000277204">
    <property type="component" value="Unassembled WGS sequence"/>
</dbReference>
<dbReference type="EMBL" id="UZAI01018501">
    <property type="protein sequence ID" value="VDP37591.1"/>
    <property type="molecule type" value="Genomic_DNA"/>
</dbReference>
<proteinExistence type="predicted"/>
<name>A0A3P8D0X0_9TREM</name>
<dbReference type="AlphaFoldDB" id="A0A3P8D0X0"/>
<evidence type="ECO:0000313" key="2">
    <source>
        <dbReference type="Proteomes" id="UP000277204"/>
    </source>
</evidence>
<accession>A0A3P8D0X0</accession>
<sequence>MLLGLAAGLVSLGSLWLYNLFEWCSGICTICWLNMPDCWLHGPTWSSLNCQFNSNQLWRNTNLLGLLICLQLIYRAIYLACSSVTKQSNSTQTSPISTPNLINSEYSDCLHQLSNTPFKFGKFLLYVYKSCFS</sequence>
<protein>
    <submittedName>
        <fullName evidence="1">Uncharacterized protein</fullName>
    </submittedName>
</protein>
<organism evidence="1 2">
    <name type="scientific">Schistosoma margrebowiei</name>
    <dbReference type="NCBI Taxonomy" id="48269"/>
    <lineage>
        <taxon>Eukaryota</taxon>
        <taxon>Metazoa</taxon>
        <taxon>Spiralia</taxon>
        <taxon>Lophotrochozoa</taxon>
        <taxon>Platyhelminthes</taxon>
        <taxon>Trematoda</taxon>
        <taxon>Digenea</taxon>
        <taxon>Strigeidida</taxon>
        <taxon>Schistosomatoidea</taxon>
        <taxon>Schistosomatidae</taxon>
        <taxon>Schistosoma</taxon>
    </lineage>
</organism>
<keyword evidence="2" id="KW-1185">Reference proteome</keyword>